<dbReference type="PANTHER" id="PTHR47891">
    <property type="entry name" value="TRANSPORTER-RELATED"/>
    <property type="match status" value="1"/>
</dbReference>
<dbReference type="GO" id="GO:0046873">
    <property type="term" value="F:metal ion transmembrane transporter activity"/>
    <property type="evidence" value="ECO:0007669"/>
    <property type="project" value="InterPro"/>
</dbReference>
<dbReference type="SUPFAM" id="SSF143865">
    <property type="entry name" value="CorA soluble domain-like"/>
    <property type="match status" value="1"/>
</dbReference>
<proteinExistence type="inferred from homology"/>
<name>A0A1W1V681_PEPAS</name>
<evidence type="ECO:0000256" key="1">
    <source>
        <dbReference type="ARBA" id="ARBA00004141"/>
    </source>
</evidence>
<evidence type="ECO:0000256" key="4">
    <source>
        <dbReference type="ARBA" id="ARBA00022989"/>
    </source>
</evidence>
<comment type="subcellular location">
    <subcellularLocation>
        <location evidence="1">Membrane</location>
        <topology evidence="1">Multi-pass membrane protein</topology>
    </subcellularLocation>
</comment>
<dbReference type="GO" id="GO:0016020">
    <property type="term" value="C:membrane"/>
    <property type="evidence" value="ECO:0007669"/>
    <property type="project" value="UniProtKB-SubCell"/>
</dbReference>
<dbReference type="RefSeq" id="WP_084230958.1">
    <property type="nucleotide sequence ID" value="NZ_FWWR01000009.1"/>
</dbReference>
<keyword evidence="5 6" id="KW-0472">Membrane</keyword>
<feature type="transmembrane region" description="Helical" evidence="6">
    <location>
        <begin position="247"/>
        <end position="270"/>
    </location>
</feature>
<dbReference type="InterPro" id="IPR002523">
    <property type="entry name" value="MgTranspt_CorA/ZnTranspt_ZntB"/>
</dbReference>
<gene>
    <name evidence="7" type="ORF">SAMN00017477_1417</name>
</gene>
<evidence type="ECO:0000313" key="7">
    <source>
        <dbReference type="EMBL" id="SMB88524.1"/>
    </source>
</evidence>
<evidence type="ECO:0000256" key="6">
    <source>
        <dbReference type="SAM" id="Phobius"/>
    </source>
</evidence>
<comment type="similarity">
    <text evidence="2">Belongs to the CorA metal ion transporter (MIT) (TC 1.A.35) family.</text>
</comment>
<keyword evidence="4 6" id="KW-1133">Transmembrane helix</keyword>
<dbReference type="Gene3D" id="1.20.58.340">
    <property type="entry name" value="Magnesium transport protein CorA, transmembrane region"/>
    <property type="match status" value="2"/>
</dbReference>
<evidence type="ECO:0000256" key="2">
    <source>
        <dbReference type="ARBA" id="ARBA00009765"/>
    </source>
</evidence>
<dbReference type="Proteomes" id="UP000192368">
    <property type="component" value="Unassembled WGS sequence"/>
</dbReference>
<dbReference type="OrthoDB" id="9803416at2"/>
<evidence type="ECO:0000256" key="5">
    <source>
        <dbReference type="ARBA" id="ARBA00023136"/>
    </source>
</evidence>
<sequence>MKNKYCIEDSKFKHTDNGDFFWIELVNPSKEEIDEVINRYGLPKDYVYSVLDDEEVPRVEVGEDEKANLYLLSYPVQVNNCKYSTKPLSMIMVDGILITVSSGDSILVHEVKEAYEKKNLGQDSETLSAEIAWTICSSFVRSVRKLNDSIDKIENTVLSNSDGKAFSDMIDIQKSLIKFSMATRENGPVIEKMFESYSKLKNDMANELLHDLQVENKQARVMIEESTTIMENLSDLYSNLISHRLNIVMQTLTSITIVMTVPTIIGGLWGMNVKLPIENHPSAFWILILLSTVISWYIVKMLKRRGYL</sequence>
<reference evidence="8" key="1">
    <citation type="submission" date="2017-04" db="EMBL/GenBank/DDBJ databases">
        <authorList>
            <person name="Varghese N."/>
            <person name="Submissions S."/>
        </authorList>
    </citation>
    <scope>NUCLEOTIDE SEQUENCE [LARGE SCALE GENOMIC DNA]</scope>
    <source>
        <strain evidence="8">DSM 20463</strain>
    </source>
</reference>
<dbReference type="Gene3D" id="3.30.460.20">
    <property type="entry name" value="CorA soluble domain-like"/>
    <property type="match status" value="1"/>
</dbReference>
<dbReference type="PANTHER" id="PTHR47891:SF1">
    <property type="entry name" value="CORA-MAGNESIUM AND COBALT TRANSPORTER"/>
    <property type="match status" value="1"/>
</dbReference>
<dbReference type="EMBL" id="FWWR01000009">
    <property type="protein sequence ID" value="SMB88524.1"/>
    <property type="molecule type" value="Genomic_DNA"/>
</dbReference>
<dbReference type="CDD" id="cd12827">
    <property type="entry name" value="EcCorA_ZntB-like_u2"/>
    <property type="match status" value="1"/>
</dbReference>
<keyword evidence="3 6" id="KW-0812">Transmembrane</keyword>
<accession>A0A1W1V681</accession>
<evidence type="ECO:0000256" key="3">
    <source>
        <dbReference type="ARBA" id="ARBA00022692"/>
    </source>
</evidence>
<dbReference type="InterPro" id="IPR045863">
    <property type="entry name" value="CorA_TM1_TM2"/>
</dbReference>
<feature type="transmembrane region" description="Helical" evidence="6">
    <location>
        <begin position="282"/>
        <end position="299"/>
    </location>
</feature>
<keyword evidence="8" id="KW-1185">Reference proteome</keyword>
<dbReference type="InterPro" id="IPR045861">
    <property type="entry name" value="CorA_cytoplasmic_dom"/>
</dbReference>
<protein>
    <submittedName>
        <fullName evidence="7">Magnesium transporter</fullName>
    </submittedName>
</protein>
<dbReference type="STRING" id="573058.SAMN00017477_1417"/>
<dbReference type="Pfam" id="PF01544">
    <property type="entry name" value="CorA"/>
    <property type="match status" value="1"/>
</dbReference>
<dbReference type="InterPro" id="IPR047199">
    <property type="entry name" value="CorA-like"/>
</dbReference>
<evidence type="ECO:0000313" key="8">
    <source>
        <dbReference type="Proteomes" id="UP000192368"/>
    </source>
</evidence>
<organism evidence="7 8">
    <name type="scientific">Peptoniphilus asaccharolyticus DSM 20463</name>
    <dbReference type="NCBI Taxonomy" id="573058"/>
    <lineage>
        <taxon>Bacteria</taxon>
        <taxon>Bacillati</taxon>
        <taxon>Bacillota</taxon>
        <taxon>Tissierellia</taxon>
        <taxon>Tissierellales</taxon>
        <taxon>Peptoniphilaceae</taxon>
        <taxon>Peptoniphilus</taxon>
    </lineage>
</organism>
<dbReference type="AlphaFoldDB" id="A0A1W1V681"/>
<dbReference type="SUPFAM" id="SSF144083">
    <property type="entry name" value="Magnesium transport protein CorA, transmembrane region"/>
    <property type="match status" value="1"/>
</dbReference>